<reference evidence="1 2" key="1">
    <citation type="journal article" date="2015" name="Genome Announc.">
        <title>Complete Genome Sequence of Citrobacter freundii Myophage Moon.</title>
        <authorList>
            <person name="Edwards G.B."/>
            <person name="Luna A.J."/>
            <person name="Hernandez A.C."/>
            <person name="Kuty Everett G.F."/>
        </authorList>
    </citation>
    <scope>NUCLEOTIDE SEQUENCE [LARGE SCALE GENOMIC DNA]</scope>
</reference>
<dbReference type="EMBL" id="KM236240">
    <property type="protein sequence ID" value="AIX12064.1"/>
    <property type="molecule type" value="Genomic_DNA"/>
</dbReference>
<evidence type="ECO:0000313" key="2">
    <source>
        <dbReference type="Proteomes" id="UP000030323"/>
    </source>
</evidence>
<dbReference type="KEGG" id="vg:24721692"/>
<keyword evidence="2" id="KW-1185">Reference proteome</keyword>
<dbReference type="GeneID" id="24721692"/>
<gene>
    <name evidence="1" type="ORF">CPT_Moon93</name>
</gene>
<sequence>MKTPAWNELQEMFENEEVSEMIENLVDSPTEDNFLMLARAIIETYIETQK</sequence>
<proteinExistence type="predicted"/>
<dbReference type="Proteomes" id="UP000030323">
    <property type="component" value="Segment"/>
</dbReference>
<dbReference type="RefSeq" id="YP_009146526.1">
    <property type="nucleotide sequence ID" value="NC_027331.1"/>
</dbReference>
<accession>A0A0A0YP50</accession>
<organism evidence="1 2">
    <name type="scientific">Citrobacter phage Moon</name>
    <dbReference type="NCBI Taxonomy" id="1540095"/>
    <lineage>
        <taxon>Viruses</taxon>
        <taxon>Duplodnaviria</taxon>
        <taxon>Heunggongvirae</taxon>
        <taxon>Uroviricota</taxon>
        <taxon>Caudoviricetes</taxon>
        <taxon>Pantevenvirales</taxon>
        <taxon>Straboviridae</taxon>
        <taxon>Tevenvirinae</taxon>
        <taxon>Moonvirus</taxon>
        <taxon>Moonvirus moon</taxon>
    </lineage>
</organism>
<protein>
    <submittedName>
        <fullName evidence="1">Uncharacterized protein</fullName>
    </submittedName>
</protein>
<name>A0A0A0YP50_9CAUD</name>
<evidence type="ECO:0000313" key="1">
    <source>
        <dbReference type="EMBL" id="AIX12064.1"/>
    </source>
</evidence>